<keyword evidence="5 11" id="KW-0418">Kinase</keyword>
<dbReference type="GO" id="GO:0004674">
    <property type="term" value="F:protein serine/threonine kinase activity"/>
    <property type="evidence" value="ECO:0007669"/>
    <property type="project" value="UniProtKB-KW"/>
</dbReference>
<evidence type="ECO:0000256" key="4">
    <source>
        <dbReference type="ARBA" id="ARBA00022741"/>
    </source>
</evidence>
<dbReference type="Pfam" id="PF00069">
    <property type="entry name" value="Pkinase"/>
    <property type="match status" value="1"/>
</dbReference>
<sequence>MNFQEAQKIGRTEGAVEAWEAIRQGTKLLQKVLVRKARSMPASLMDLQTINTCEVAPKDRPKHRVGTAELSTGFLEGFLGFLWPRGVVIQATTLPKNNSSGIVGLDTSLSSQNVHSIATPRIKWDTPSQQTSLRKRSSTLGQEHLSNRDARRKSQRVLTSTNLRSLRHPNIDTTWLLDAEIGSGYEVTFSSDIPLNIFLQGGQRPSDQRVECYFKDLIRGINHLHSNGIAHRNICPENLLLAAGGTLKIAGFTCAESFRVVGKASTKIRLSSTKCGNPSYLAPEALVDYQFDPRLVDMWALAVVYMEMRTGKLLWNLAAQGADEYYDQYLQDRKGLWGYRPIENLEDESCRETTRSLLEPNPLRRQSASQITKSGWIAKADT</sequence>
<comment type="catalytic activity">
    <reaction evidence="7">
        <text>L-threonyl-[protein] + ATP = O-phospho-L-threonyl-[protein] + ADP + H(+)</text>
        <dbReference type="Rhea" id="RHEA:46608"/>
        <dbReference type="Rhea" id="RHEA-COMP:11060"/>
        <dbReference type="Rhea" id="RHEA-COMP:11605"/>
        <dbReference type="ChEBI" id="CHEBI:15378"/>
        <dbReference type="ChEBI" id="CHEBI:30013"/>
        <dbReference type="ChEBI" id="CHEBI:30616"/>
        <dbReference type="ChEBI" id="CHEBI:61977"/>
        <dbReference type="ChEBI" id="CHEBI:456216"/>
        <dbReference type="EC" id="2.7.11.1"/>
    </reaction>
</comment>
<keyword evidence="12" id="KW-1185">Reference proteome</keyword>
<gene>
    <name evidence="11" type="ORF">L207DRAFT_569105</name>
</gene>
<dbReference type="InterPro" id="IPR011009">
    <property type="entry name" value="Kinase-like_dom_sf"/>
</dbReference>
<name>A0A2J6REP2_HYAVF</name>
<feature type="domain" description="Protein kinase" evidence="10">
    <location>
        <begin position="89"/>
        <end position="377"/>
    </location>
</feature>
<feature type="region of interest" description="Disordered" evidence="9">
    <location>
        <begin position="362"/>
        <end position="382"/>
    </location>
</feature>
<evidence type="ECO:0000256" key="6">
    <source>
        <dbReference type="ARBA" id="ARBA00022840"/>
    </source>
</evidence>
<feature type="compositionally biased region" description="Polar residues" evidence="9">
    <location>
        <begin position="364"/>
        <end position="373"/>
    </location>
</feature>
<evidence type="ECO:0000256" key="1">
    <source>
        <dbReference type="ARBA" id="ARBA00012513"/>
    </source>
</evidence>
<evidence type="ECO:0000313" key="11">
    <source>
        <dbReference type="EMBL" id="PMD36990.1"/>
    </source>
</evidence>
<keyword evidence="2" id="KW-0723">Serine/threonine-protein kinase</keyword>
<accession>A0A2J6REP2</accession>
<evidence type="ECO:0000256" key="9">
    <source>
        <dbReference type="SAM" id="MobiDB-lite"/>
    </source>
</evidence>
<dbReference type="Gene3D" id="1.10.510.10">
    <property type="entry name" value="Transferase(Phosphotransferase) domain 1"/>
    <property type="match status" value="1"/>
</dbReference>
<keyword evidence="4" id="KW-0547">Nucleotide-binding</keyword>
<dbReference type="PROSITE" id="PS50011">
    <property type="entry name" value="PROTEIN_KINASE_DOM"/>
    <property type="match status" value="1"/>
</dbReference>
<evidence type="ECO:0000256" key="8">
    <source>
        <dbReference type="ARBA" id="ARBA00048679"/>
    </source>
</evidence>
<evidence type="ECO:0000256" key="2">
    <source>
        <dbReference type="ARBA" id="ARBA00022527"/>
    </source>
</evidence>
<evidence type="ECO:0000256" key="5">
    <source>
        <dbReference type="ARBA" id="ARBA00022777"/>
    </source>
</evidence>
<dbReference type="EC" id="2.7.11.1" evidence="1"/>
<dbReference type="SUPFAM" id="SSF56112">
    <property type="entry name" value="Protein kinase-like (PK-like)"/>
    <property type="match status" value="1"/>
</dbReference>
<dbReference type="EMBL" id="KZ613950">
    <property type="protein sequence ID" value="PMD36990.1"/>
    <property type="molecule type" value="Genomic_DNA"/>
</dbReference>
<proteinExistence type="predicted"/>
<protein>
    <recommendedName>
        <fullName evidence="1">non-specific serine/threonine protein kinase</fullName>
        <ecNumber evidence="1">2.7.11.1</ecNumber>
    </recommendedName>
</protein>
<dbReference type="AlphaFoldDB" id="A0A2J6REP2"/>
<keyword evidence="3" id="KW-0808">Transferase</keyword>
<dbReference type="GO" id="GO:0030003">
    <property type="term" value="P:intracellular monoatomic cation homeostasis"/>
    <property type="evidence" value="ECO:0007669"/>
    <property type="project" value="TreeGrafter"/>
</dbReference>
<feature type="region of interest" description="Disordered" evidence="9">
    <location>
        <begin position="126"/>
        <end position="157"/>
    </location>
</feature>
<evidence type="ECO:0000313" key="12">
    <source>
        <dbReference type="Proteomes" id="UP000235786"/>
    </source>
</evidence>
<evidence type="ECO:0000256" key="3">
    <source>
        <dbReference type="ARBA" id="ARBA00022679"/>
    </source>
</evidence>
<evidence type="ECO:0000259" key="10">
    <source>
        <dbReference type="PROSITE" id="PS50011"/>
    </source>
</evidence>
<organism evidence="11 12">
    <name type="scientific">Hyaloscypha variabilis (strain UAMH 11265 / GT02V1 / F)</name>
    <name type="common">Meliniomyces variabilis</name>
    <dbReference type="NCBI Taxonomy" id="1149755"/>
    <lineage>
        <taxon>Eukaryota</taxon>
        <taxon>Fungi</taxon>
        <taxon>Dikarya</taxon>
        <taxon>Ascomycota</taxon>
        <taxon>Pezizomycotina</taxon>
        <taxon>Leotiomycetes</taxon>
        <taxon>Helotiales</taxon>
        <taxon>Hyaloscyphaceae</taxon>
        <taxon>Hyaloscypha</taxon>
        <taxon>Hyaloscypha variabilis</taxon>
    </lineage>
</organism>
<dbReference type="InterPro" id="IPR000719">
    <property type="entry name" value="Prot_kinase_dom"/>
</dbReference>
<keyword evidence="6" id="KW-0067">ATP-binding</keyword>
<reference evidence="11 12" key="1">
    <citation type="submission" date="2016-04" db="EMBL/GenBank/DDBJ databases">
        <title>A degradative enzymes factory behind the ericoid mycorrhizal symbiosis.</title>
        <authorList>
            <consortium name="DOE Joint Genome Institute"/>
            <person name="Martino E."/>
            <person name="Morin E."/>
            <person name="Grelet G."/>
            <person name="Kuo A."/>
            <person name="Kohler A."/>
            <person name="Daghino S."/>
            <person name="Barry K."/>
            <person name="Choi C."/>
            <person name="Cichocki N."/>
            <person name="Clum A."/>
            <person name="Copeland A."/>
            <person name="Hainaut M."/>
            <person name="Haridas S."/>
            <person name="Labutti K."/>
            <person name="Lindquist E."/>
            <person name="Lipzen A."/>
            <person name="Khouja H.-R."/>
            <person name="Murat C."/>
            <person name="Ohm R."/>
            <person name="Olson A."/>
            <person name="Spatafora J."/>
            <person name="Veneault-Fourrey C."/>
            <person name="Henrissat B."/>
            <person name="Grigoriev I."/>
            <person name="Martin F."/>
            <person name="Perotto S."/>
        </authorList>
    </citation>
    <scope>NUCLEOTIDE SEQUENCE [LARGE SCALE GENOMIC DNA]</scope>
    <source>
        <strain evidence="11 12">F</strain>
    </source>
</reference>
<dbReference type="OrthoDB" id="6513151at2759"/>
<dbReference type="STRING" id="1149755.A0A2J6REP2"/>
<evidence type="ECO:0000256" key="7">
    <source>
        <dbReference type="ARBA" id="ARBA00047899"/>
    </source>
</evidence>
<dbReference type="GO" id="GO:0005829">
    <property type="term" value="C:cytosol"/>
    <property type="evidence" value="ECO:0007669"/>
    <property type="project" value="TreeGrafter"/>
</dbReference>
<dbReference type="Proteomes" id="UP000235786">
    <property type="component" value="Unassembled WGS sequence"/>
</dbReference>
<dbReference type="PANTHER" id="PTHR24343">
    <property type="entry name" value="SERINE/THREONINE KINASE"/>
    <property type="match status" value="1"/>
</dbReference>
<dbReference type="PANTHER" id="PTHR24343:SF558">
    <property type="entry name" value="PROTEIN KINASE DOMAIN-CONTAINING PROTEIN"/>
    <property type="match status" value="1"/>
</dbReference>
<dbReference type="SMART" id="SM00220">
    <property type="entry name" value="S_TKc"/>
    <property type="match status" value="1"/>
</dbReference>
<dbReference type="GO" id="GO:0005524">
    <property type="term" value="F:ATP binding"/>
    <property type="evidence" value="ECO:0007669"/>
    <property type="project" value="UniProtKB-KW"/>
</dbReference>
<comment type="catalytic activity">
    <reaction evidence="8">
        <text>L-seryl-[protein] + ATP = O-phospho-L-seryl-[protein] + ADP + H(+)</text>
        <dbReference type="Rhea" id="RHEA:17989"/>
        <dbReference type="Rhea" id="RHEA-COMP:9863"/>
        <dbReference type="Rhea" id="RHEA-COMP:11604"/>
        <dbReference type="ChEBI" id="CHEBI:15378"/>
        <dbReference type="ChEBI" id="CHEBI:29999"/>
        <dbReference type="ChEBI" id="CHEBI:30616"/>
        <dbReference type="ChEBI" id="CHEBI:83421"/>
        <dbReference type="ChEBI" id="CHEBI:456216"/>
        <dbReference type="EC" id="2.7.11.1"/>
    </reaction>
</comment>